<reference evidence="2" key="1">
    <citation type="submission" date="2021-02" db="EMBL/GenBank/DDBJ databases">
        <authorList>
            <person name="Nowell W R."/>
        </authorList>
    </citation>
    <scope>NUCLEOTIDE SEQUENCE</scope>
    <source>
        <strain evidence="2">Ploen Becks lab</strain>
    </source>
</reference>
<accession>A0A814JK22</accession>
<keyword evidence="3" id="KW-1185">Reference proteome</keyword>
<feature type="compositionally biased region" description="Basic and acidic residues" evidence="1">
    <location>
        <begin position="92"/>
        <end position="130"/>
    </location>
</feature>
<comment type="caution">
    <text evidence="2">The sequence shown here is derived from an EMBL/GenBank/DDBJ whole genome shotgun (WGS) entry which is preliminary data.</text>
</comment>
<feature type="compositionally biased region" description="Basic and acidic residues" evidence="1">
    <location>
        <begin position="143"/>
        <end position="167"/>
    </location>
</feature>
<protein>
    <submittedName>
        <fullName evidence="2">Uncharacterized protein</fullName>
    </submittedName>
</protein>
<evidence type="ECO:0000256" key="1">
    <source>
        <dbReference type="SAM" id="MobiDB-lite"/>
    </source>
</evidence>
<organism evidence="2 3">
    <name type="scientific">Brachionus calyciflorus</name>
    <dbReference type="NCBI Taxonomy" id="104777"/>
    <lineage>
        <taxon>Eukaryota</taxon>
        <taxon>Metazoa</taxon>
        <taxon>Spiralia</taxon>
        <taxon>Gnathifera</taxon>
        <taxon>Rotifera</taxon>
        <taxon>Eurotatoria</taxon>
        <taxon>Monogononta</taxon>
        <taxon>Pseudotrocha</taxon>
        <taxon>Ploima</taxon>
        <taxon>Brachionidae</taxon>
        <taxon>Brachionus</taxon>
    </lineage>
</organism>
<sequence length="197" mass="23059">MSSSMKNEIEQIDQKIEVKHKDLNDRISNLKKIEGTSESTNKIRKTWVDVVANSGTLPFSKQQLEMSILLTMEKEDEERRSKKIVIFGIPRSDKEAGSERQREDFERVQPVRKIPESVEERRESSSEQRIENGVNNPRGYSQENRRNDYEHERERGWDGNGHQRERQPQGPLQRNPIKIVSFRVQGEEVIRLGYGVL</sequence>
<dbReference type="Proteomes" id="UP000663879">
    <property type="component" value="Unassembled WGS sequence"/>
</dbReference>
<proteinExistence type="predicted"/>
<evidence type="ECO:0000313" key="2">
    <source>
        <dbReference type="EMBL" id="CAF1039144.1"/>
    </source>
</evidence>
<dbReference type="AlphaFoldDB" id="A0A814JK22"/>
<feature type="region of interest" description="Disordered" evidence="1">
    <location>
        <begin position="92"/>
        <end position="174"/>
    </location>
</feature>
<name>A0A814JK22_9BILA</name>
<gene>
    <name evidence="2" type="ORF">OXX778_LOCUS18260</name>
</gene>
<evidence type="ECO:0000313" key="3">
    <source>
        <dbReference type="Proteomes" id="UP000663879"/>
    </source>
</evidence>
<feature type="compositionally biased region" description="Polar residues" evidence="1">
    <location>
        <begin position="133"/>
        <end position="142"/>
    </location>
</feature>
<dbReference type="EMBL" id="CAJNOC010004975">
    <property type="protein sequence ID" value="CAF1039144.1"/>
    <property type="molecule type" value="Genomic_DNA"/>
</dbReference>